<dbReference type="Pfam" id="PF04346">
    <property type="entry name" value="EutH"/>
    <property type="match status" value="1"/>
</dbReference>
<feature type="transmembrane region" description="Helical" evidence="2">
    <location>
        <begin position="7"/>
        <end position="24"/>
    </location>
</feature>
<name>A0ABR5AZP4_BACBA</name>
<reference evidence="3 4" key="1">
    <citation type="submission" date="2015-01" db="EMBL/GenBank/DDBJ databases">
        <title>Genome Assembly of Bacillus badius MTCC 1458.</title>
        <authorList>
            <person name="Verma A."/>
            <person name="Khatri I."/>
            <person name="Mual P."/>
            <person name="Subramanian S."/>
            <person name="Krishnamurthi S."/>
        </authorList>
    </citation>
    <scope>NUCLEOTIDE SEQUENCE [LARGE SCALE GENOMIC DNA]</scope>
    <source>
        <strain evidence="3 4">MTCC 1458</strain>
    </source>
</reference>
<dbReference type="PANTHER" id="PTHR40089">
    <property type="entry name" value="ETHANOLAMINE UTILIZATION PROTEIN EUTH"/>
    <property type="match status" value="1"/>
</dbReference>
<dbReference type="PANTHER" id="PTHR40089:SF1">
    <property type="entry name" value="ETHANOLAMINE PERMEASE EUTH-RELATED"/>
    <property type="match status" value="1"/>
</dbReference>
<dbReference type="NCBIfam" id="NF011668">
    <property type="entry name" value="PRK15086.1-4"/>
    <property type="match status" value="1"/>
</dbReference>
<sequence length="421" mass="45647">MEHLGTYVIYVIMAFVIIGAIAAVRNEEEGMGKEFIQGIHTIGPIFIPIAATLASIPYLSKFIEFAFGPLFSAIGADPAMAATTLISSDMGSYQLADVLASDRENWIIATVNGIIMGPHIIFTIPVALAMLQKRDHKYLALGMMSGVLTVPISVFITTSILALTETKIRDTISTTAEPAYQLSMSIGTILINLIPLTAVGIFIAVGLRMFPNLMIKGFMGIGWFMSTAMKLVLACTIVEYFTGVFTAVFGHWGFDPIIADEKDQFRGLEIAGYIGIMLAGAFPMVYAIQKYLAKPLQYFGKLLGLSSIGSAGVIAATANPLALFKIIQDMPAKDKVLTIAYAISGGWMIGDQLAFPANFQPTIIIPVMLGKFLGAILAILLCYWISIPKALELERIENLEKREKKNQQAADENKNPLEATS</sequence>
<evidence type="ECO:0000313" key="3">
    <source>
        <dbReference type="EMBL" id="KIL80211.1"/>
    </source>
</evidence>
<keyword evidence="2" id="KW-0472">Membrane</keyword>
<feature type="transmembrane region" description="Helical" evidence="2">
    <location>
        <begin position="184"/>
        <end position="210"/>
    </location>
</feature>
<evidence type="ECO:0000256" key="1">
    <source>
        <dbReference type="SAM" id="MobiDB-lite"/>
    </source>
</evidence>
<feature type="transmembrane region" description="Helical" evidence="2">
    <location>
        <begin position="36"/>
        <end position="59"/>
    </location>
</feature>
<proteinExistence type="predicted"/>
<organism evidence="3 4">
    <name type="scientific">Bacillus badius</name>
    <dbReference type="NCBI Taxonomy" id="1455"/>
    <lineage>
        <taxon>Bacteria</taxon>
        <taxon>Bacillati</taxon>
        <taxon>Bacillota</taxon>
        <taxon>Bacilli</taxon>
        <taxon>Bacillales</taxon>
        <taxon>Bacillaceae</taxon>
        <taxon>Pseudobacillus</taxon>
    </lineage>
</organism>
<feature type="transmembrane region" description="Helical" evidence="2">
    <location>
        <begin position="106"/>
        <end position="131"/>
    </location>
</feature>
<gene>
    <name evidence="3" type="ORF">SD77_0059</name>
</gene>
<keyword evidence="2" id="KW-1133">Transmembrane helix</keyword>
<keyword evidence="2" id="KW-0812">Transmembrane</keyword>
<feature type="region of interest" description="Disordered" evidence="1">
    <location>
        <begin position="402"/>
        <end position="421"/>
    </location>
</feature>
<feature type="transmembrane region" description="Helical" evidence="2">
    <location>
        <begin position="66"/>
        <end position="86"/>
    </location>
</feature>
<feature type="transmembrane region" description="Helical" evidence="2">
    <location>
        <begin position="231"/>
        <end position="250"/>
    </location>
</feature>
<evidence type="ECO:0000256" key="2">
    <source>
        <dbReference type="SAM" id="Phobius"/>
    </source>
</evidence>
<dbReference type="EMBL" id="JXLP01000001">
    <property type="protein sequence ID" value="KIL80211.1"/>
    <property type="molecule type" value="Genomic_DNA"/>
</dbReference>
<feature type="transmembrane region" description="Helical" evidence="2">
    <location>
        <begin position="138"/>
        <end position="164"/>
    </location>
</feature>
<keyword evidence="4" id="KW-1185">Reference proteome</keyword>
<feature type="transmembrane region" description="Helical" evidence="2">
    <location>
        <begin position="363"/>
        <end position="385"/>
    </location>
</feature>
<protein>
    <submittedName>
        <fullName evidence="3">Ethanolamine permease</fullName>
    </submittedName>
</protein>
<feature type="transmembrane region" description="Helical" evidence="2">
    <location>
        <begin position="270"/>
        <end position="288"/>
    </location>
</feature>
<accession>A0ABR5AZP4</accession>
<feature type="compositionally biased region" description="Basic and acidic residues" evidence="1">
    <location>
        <begin position="402"/>
        <end position="415"/>
    </location>
</feature>
<dbReference type="RefSeq" id="WP_041099390.1">
    <property type="nucleotide sequence ID" value="NZ_BSSZ01000003.1"/>
</dbReference>
<dbReference type="PIRSF" id="PIRSF019466">
    <property type="entry name" value="EutH"/>
    <property type="match status" value="1"/>
</dbReference>
<dbReference type="InterPro" id="IPR007441">
    <property type="entry name" value="EutH"/>
</dbReference>
<comment type="caution">
    <text evidence="3">The sequence shown here is derived from an EMBL/GenBank/DDBJ whole genome shotgun (WGS) entry which is preliminary data.</text>
</comment>
<feature type="transmembrane region" description="Helical" evidence="2">
    <location>
        <begin position="300"/>
        <end position="327"/>
    </location>
</feature>
<evidence type="ECO:0000313" key="4">
    <source>
        <dbReference type="Proteomes" id="UP000031982"/>
    </source>
</evidence>
<dbReference type="Proteomes" id="UP000031982">
    <property type="component" value="Unassembled WGS sequence"/>
</dbReference>